<dbReference type="Proteomes" id="UP000237798">
    <property type="component" value="Unassembled WGS sequence"/>
</dbReference>
<reference evidence="1 2" key="1">
    <citation type="submission" date="2018-03" db="EMBL/GenBank/DDBJ databases">
        <title>Genome sequence of Clostridium luticellarii DSM 29923.</title>
        <authorList>
            <person name="Poehlein A."/>
            <person name="Daniel R."/>
        </authorList>
    </citation>
    <scope>NUCLEOTIDE SEQUENCE [LARGE SCALE GENOMIC DNA]</scope>
    <source>
        <strain evidence="1 2">DSM 29923</strain>
    </source>
</reference>
<dbReference type="AlphaFoldDB" id="A0A2T0B5Q1"/>
<protein>
    <submittedName>
        <fullName evidence="1">Uncharacterized protein</fullName>
    </submittedName>
</protein>
<accession>A0A2T0B5Q1</accession>
<comment type="caution">
    <text evidence="1">The sequence shown here is derived from an EMBL/GenBank/DDBJ whole genome shotgun (WGS) entry which is preliminary data.</text>
</comment>
<gene>
    <name evidence="1" type="ORF">CLLU_35460</name>
</gene>
<proteinExistence type="predicted"/>
<organism evidence="1 2">
    <name type="scientific">Clostridium luticellarii</name>
    <dbReference type="NCBI Taxonomy" id="1691940"/>
    <lineage>
        <taxon>Bacteria</taxon>
        <taxon>Bacillati</taxon>
        <taxon>Bacillota</taxon>
        <taxon>Clostridia</taxon>
        <taxon>Eubacteriales</taxon>
        <taxon>Clostridiaceae</taxon>
        <taxon>Clostridium</taxon>
    </lineage>
</organism>
<evidence type="ECO:0000313" key="1">
    <source>
        <dbReference type="EMBL" id="PRR79224.1"/>
    </source>
</evidence>
<name>A0A2T0B5Q1_9CLOT</name>
<evidence type="ECO:0000313" key="2">
    <source>
        <dbReference type="Proteomes" id="UP000237798"/>
    </source>
</evidence>
<sequence length="31" mass="3615">MSSYSVTNDFISQIESYDSKQELFLLSILKK</sequence>
<dbReference type="EMBL" id="PVXP01000108">
    <property type="protein sequence ID" value="PRR79224.1"/>
    <property type="molecule type" value="Genomic_DNA"/>
</dbReference>
<keyword evidence="2" id="KW-1185">Reference proteome</keyword>